<dbReference type="HOGENOM" id="CLU_694662_0_0_1"/>
<reference evidence="2 3" key="1">
    <citation type="journal article" date="2014" name="PLoS Genet.">
        <title>Analysis of the Phlebiopsis gigantea genome, transcriptome and secretome provides insight into its pioneer colonization strategies of wood.</title>
        <authorList>
            <person name="Hori C."/>
            <person name="Ishida T."/>
            <person name="Igarashi K."/>
            <person name="Samejima M."/>
            <person name="Suzuki H."/>
            <person name="Master E."/>
            <person name="Ferreira P."/>
            <person name="Ruiz-Duenas F.J."/>
            <person name="Held B."/>
            <person name="Canessa P."/>
            <person name="Larrondo L.F."/>
            <person name="Schmoll M."/>
            <person name="Druzhinina I.S."/>
            <person name="Kubicek C.P."/>
            <person name="Gaskell J.A."/>
            <person name="Kersten P."/>
            <person name="St John F."/>
            <person name="Glasner J."/>
            <person name="Sabat G."/>
            <person name="Splinter BonDurant S."/>
            <person name="Syed K."/>
            <person name="Yadav J."/>
            <person name="Mgbeahuruike A.C."/>
            <person name="Kovalchuk A."/>
            <person name="Asiegbu F.O."/>
            <person name="Lackner G."/>
            <person name="Hoffmeister D."/>
            <person name="Rencoret J."/>
            <person name="Gutierrez A."/>
            <person name="Sun H."/>
            <person name="Lindquist E."/>
            <person name="Barry K."/>
            <person name="Riley R."/>
            <person name="Grigoriev I.V."/>
            <person name="Henrissat B."/>
            <person name="Kues U."/>
            <person name="Berka R.M."/>
            <person name="Martinez A.T."/>
            <person name="Covert S.F."/>
            <person name="Blanchette R.A."/>
            <person name="Cullen D."/>
        </authorList>
    </citation>
    <scope>NUCLEOTIDE SEQUENCE [LARGE SCALE GENOMIC DNA]</scope>
    <source>
        <strain evidence="2 3">11061_1 CR5-6</strain>
    </source>
</reference>
<dbReference type="Proteomes" id="UP000053257">
    <property type="component" value="Unassembled WGS sequence"/>
</dbReference>
<feature type="compositionally biased region" description="Acidic residues" evidence="1">
    <location>
        <begin position="208"/>
        <end position="221"/>
    </location>
</feature>
<feature type="compositionally biased region" description="Polar residues" evidence="1">
    <location>
        <begin position="345"/>
        <end position="354"/>
    </location>
</feature>
<keyword evidence="3" id="KW-1185">Reference proteome</keyword>
<name>A0A0C3NM02_PHLG1</name>
<feature type="compositionally biased region" description="Acidic residues" evidence="1">
    <location>
        <begin position="373"/>
        <end position="384"/>
    </location>
</feature>
<gene>
    <name evidence="2" type="ORF">PHLGIDRAFT_471502</name>
</gene>
<organism evidence="2 3">
    <name type="scientific">Phlebiopsis gigantea (strain 11061_1 CR5-6)</name>
    <name type="common">White-rot fungus</name>
    <name type="synonym">Peniophora gigantea</name>
    <dbReference type="NCBI Taxonomy" id="745531"/>
    <lineage>
        <taxon>Eukaryota</taxon>
        <taxon>Fungi</taxon>
        <taxon>Dikarya</taxon>
        <taxon>Basidiomycota</taxon>
        <taxon>Agaricomycotina</taxon>
        <taxon>Agaricomycetes</taxon>
        <taxon>Polyporales</taxon>
        <taxon>Phanerochaetaceae</taxon>
        <taxon>Phlebiopsis</taxon>
    </lineage>
</organism>
<sequence length="397" mass="45004">MRRELTRAPSNVRKENKKRVQYFAAINKKLKLIDIYEDYLEVLGESDDDEDYEALEDLRQKWRRLEIKDIKSRLDQFHYRLQDIEYVKLVLGNRRLEHSILTLAYILLYRHMKIVKLARHKVISPQEFEDMRDTWESIFSAFETRFNVLVEMWRQQGRDLEIQSQCYCAGLFQDWYKRNLAYEDDYNMQDDSADDDDYYHDDGYSDVSDTEGVDSEPESEDGNGLRPPTRTNDIMSVVSSAMSAGPKDPSRLLCYSGAAALEDDEGLTTDAESDWLPPAIRKRKAEEELRERLGSVQDRLTGVEERLGSIESMLREILVFQYGQASGGVGMAKNSRKPSKAPRPSLTQPPTFNTLLGAGGGAGDAPQSGVGEDQSDADANDSGEDSVAGHESTGGPL</sequence>
<dbReference type="STRING" id="745531.A0A0C3NM02"/>
<feature type="region of interest" description="Disordered" evidence="1">
    <location>
        <begin position="191"/>
        <end position="231"/>
    </location>
</feature>
<dbReference type="OrthoDB" id="3222020at2759"/>
<protein>
    <submittedName>
        <fullName evidence="2">Uncharacterized protein</fullName>
    </submittedName>
</protein>
<evidence type="ECO:0000313" key="3">
    <source>
        <dbReference type="Proteomes" id="UP000053257"/>
    </source>
</evidence>
<evidence type="ECO:0000313" key="2">
    <source>
        <dbReference type="EMBL" id="KIP06084.1"/>
    </source>
</evidence>
<dbReference type="EMBL" id="KN840526">
    <property type="protein sequence ID" value="KIP06084.1"/>
    <property type="molecule type" value="Genomic_DNA"/>
</dbReference>
<proteinExistence type="predicted"/>
<accession>A0A0C3NM02</accession>
<dbReference type="AlphaFoldDB" id="A0A0C3NM02"/>
<evidence type="ECO:0000256" key="1">
    <source>
        <dbReference type="SAM" id="MobiDB-lite"/>
    </source>
</evidence>
<feature type="region of interest" description="Disordered" evidence="1">
    <location>
        <begin position="328"/>
        <end position="397"/>
    </location>
</feature>